<keyword evidence="1" id="KW-0812">Transmembrane</keyword>
<dbReference type="InterPro" id="IPR013783">
    <property type="entry name" value="Ig-like_fold"/>
</dbReference>
<dbReference type="Proteomes" id="UP000600071">
    <property type="component" value="Unassembled WGS sequence"/>
</dbReference>
<accession>A0A833E8G1</accession>
<feature type="transmembrane region" description="Helical" evidence="1">
    <location>
        <begin position="764"/>
        <end position="786"/>
    </location>
</feature>
<dbReference type="EMBL" id="DQVR01000016">
    <property type="protein sequence ID" value="HIQ23532.1"/>
    <property type="molecule type" value="Genomic_DNA"/>
</dbReference>
<keyword evidence="1" id="KW-1133">Transmembrane helix</keyword>
<comment type="caution">
    <text evidence="2">The sequence shown here is derived from an EMBL/GenBank/DDBJ whole genome shotgun (WGS) entry which is preliminary data.</text>
</comment>
<sequence>MALGKTIATLVAGILALISIAILQANAQDALETYTVELQLGEDLYVLYINISTGYFVETSSTLYMKMDIELAYATSRAPIFVSVEASLAGVTIGSSMAGYLSEENPSSEIVINGIVPHHAVEQITYHSDLGFIEVRVKAYRGAEKAEQTIMIPVVVVKKEPSISVDAFFDNGSPYTVAVIGQDMFRKVVVRITNTGELPARNLKVAVILNNTTIYAGTVATLLEPGEQIETEATVPLPVQPGVYSLTVSVRAIVGATSYERSASLAMVVISKPVVQLVLDNATPVLEGEKVCFTIYAGDVPNFAQANVILEYSAPGTGQSQWNPVYVARRHGDISYCWEAHAIGDRTTSYIFRAKLLLRIYGLEYTSYSNIVQVTVIPITSILAQSSLQLLVAPSEIYEGGEARAIATLSPVPPSCLIGRLELLDPHSLAWIPLKQINICDGKAIVYVPASELGVGSFTLRAVVQLGGYTIVSNTASIKILAKPRLVAKLIPPIAAPGSSLELLVNVEPAIREYKVAVKPSWMSNWINTTGKAGGVSIPLIAPEKEGIYDIKIEVAINGIKIKKTLTLVVQELHLLVVAEPQKLRAGEVDTINVKAILSAPLNGTAVFTLSKGDAIIDSTEKTIVDGKAVARLAAPKEPGIYTVKVVIPEYRLENVTLVNVTKTIYGITLTLNATRVAPSAEVEARVKIQPQPTAPINLVLLIQHPNGIWRTLASKLVDSSETTIVFKAPSEPGIYRVKATMPSVKIESNTVSLEVASGAAEELVPASTLLAVIAGAAVIAILWSIRAIRRR</sequence>
<protein>
    <recommendedName>
        <fullName evidence="4">CARDB domain-containing protein</fullName>
    </recommendedName>
</protein>
<dbReference type="Gene3D" id="2.60.40.10">
    <property type="entry name" value="Immunoglobulins"/>
    <property type="match status" value="1"/>
</dbReference>
<evidence type="ECO:0000313" key="3">
    <source>
        <dbReference type="Proteomes" id="UP000600071"/>
    </source>
</evidence>
<keyword evidence="1" id="KW-0472">Membrane</keyword>
<name>A0A833E8G1_9CREN</name>
<evidence type="ECO:0000313" key="2">
    <source>
        <dbReference type="EMBL" id="HIQ23532.1"/>
    </source>
</evidence>
<organism evidence="2 3">
    <name type="scientific">Pyrodictium delaneyi</name>
    <dbReference type="NCBI Taxonomy" id="1273541"/>
    <lineage>
        <taxon>Archaea</taxon>
        <taxon>Thermoproteota</taxon>
        <taxon>Thermoprotei</taxon>
        <taxon>Desulfurococcales</taxon>
        <taxon>Pyrodictiaceae</taxon>
        <taxon>Pyrodictium</taxon>
    </lineage>
</organism>
<reference evidence="2" key="1">
    <citation type="journal article" date="2020" name="ISME J.">
        <title>Gammaproteobacteria mediating utilization of methyl-, sulfur- and petroleum organic compounds in deep ocean hydrothermal plumes.</title>
        <authorList>
            <person name="Zhou Z."/>
            <person name="Liu Y."/>
            <person name="Pan J."/>
            <person name="Cron B.R."/>
            <person name="Toner B.M."/>
            <person name="Anantharaman K."/>
            <person name="Breier J.A."/>
            <person name="Dick G.J."/>
            <person name="Li M."/>
        </authorList>
    </citation>
    <scope>NUCLEOTIDE SEQUENCE</scope>
    <source>
        <strain evidence="2">SZUA-1523</strain>
    </source>
</reference>
<proteinExistence type="predicted"/>
<evidence type="ECO:0008006" key="4">
    <source>
        <dbReference type="Google" id="ProtNLM"/>
    </source>
</evidence>
<evidence type="ECO:0000256" key="1">
    <source>
        <dbReference type="SAM" id="Phobius"/>
    </source>
</evidence>
<dbReference type="AlphaFoldDB" id="A0A833E8G1"/>
<gene>
    <name evidence="2" type="ORF">EYH50_00600</name>
</gene>